<reference evidence="2" key="1">
    <citation type="journal article" date="2020" name="Stud. Mycol.">
        <title>101 Dothideomycetes genomes: a test case for predicting lifestyles and emergence of pathogens.</title>
        <authorList>
            <person name="Haridas S."/>
            <person name="Albert R."/>
            <person name="Binder M."/>
            <person name="Bloem J."/>
            <person name="Labutti K."/>
            <person name="Salamov A."/>
            <person name="Andreopoulos B."/>
            <person name="Baker S."/>
            <person name="Barry K."/>
            <person name="Bills G."/>
            <person name="Bluhm B."/>
            <person name="Cannon C."/>
            <person name="Castanera R."/>
            <person name="Culley D."/>
            <person name="Daum C."/>
            <person name="Ezra D."/>
            <person name="Gonzalez J."/>
            <person name="Henrissat B."/>
            <person name="Kuo A."/>
            <person name="Liang C."/>
            <person name="Lipzen A."/>
            <person name="Lutzoni F."/>
            <person name="Magnuson J."/>
            <person name="Mondo S."/>
            <person name="Nolan M."/>
            <person name="Ohm R."/>
            <person name="Pangilinan J."/>
            <person name="Park H.-J."/>
            <person name="Ramirez L."/>
            <person name="Alfaro M."/>
            <person name="Sun H."/>
            <person name="Tritt A."/>
            <person name="Yoshinaga Y."/>
            <person name="Zwiers L.-H."/>
            <person name="Turgeon B."/>
            <person name="Goodwin S."/>
            <person name="Spatafora J."/>
            <person name="Crous P."/>
            <person name="Grigoriev I."/>
        </authorList>
    </citation>
    <scope>NUCLEOTIDE SEQUENCE</scope>
    <source>
        <strain evidence="2">CBS 207.26</strain>
    </source>
</reference>
<evidence type="ECO:0000313" key="2">
    <source>
        <dbReference type="EMBL" id="KAF2176753.1"/>
    </source>
</evidence>
<keyword evidence="3" id="KW-1185">Reference proteome</keyword>
<accession>A0A6A6DCL8</accession>
<protein>
    <submittedName>
        <fullName evidence="2">Uncharacterized protein</fullName>
    </submittedName>
</protein>
<proteinExistence type="predicted"/>
<feature type="transmembrane region" description="Helical" evidence="1">
    <location>
        <begin position="179"/>
        <end position="204"/>
    </location>
</feature>
<feature type="transmembrane region" description="Helical" evidence="1">
    <location>
        <begin position="49"/>
        <end position="73"/>
    </location>
</feature>
<evidence type="ECO:0000313" key="3">
    <source>
        <dbReference type="Proteomes" id="UP000800200"/>
    </source>
</evidence>
<sequence>MAHTILVSYIVCFSGGLILTVGLISLEVKPRRTNEGDRIIRINDRWERTLTLLFGSVQVGLLITNIVVIAITLASNHQVNWLGLAILCTLQLLVGTNLARLVRFLNIEPSITWLLYVIVVVSMIHDVVIYLFRNQYMPFVYESVLLFLVTAPLLSLGLSYSWLRQHRNSGQVNPEFKNLLLVFIVTNAIAALCMLGRAITILYFILRATAEIDDRLRQSIFLVFLVCLEPLFIT</sequence>
<name>A0A6A6DCL8_9PEZI</name>
<dbReference type="Proteomes" id="UP000800200">
    <property type="component" value="Unassembled WGS sequence"/>
</dbReference>
<dbReference type="AlphaFoldDB" id="A0A6A6DCL8"/>
<feature type="transmembrane region" description="Helical" evidence="1">
    <location>
        <begin position="144"/>
        <end position="163"/>
    </location>
</feature>
<dbReference type="EMBL" id="ML994701">
    <property type="protein sequence ID" value="KAF2176753.1"/>
    <property type="molecule type" value="Genomic_DNA"/>
</dbReference>
<gene>
    <name evidence="2" type="ORF">K469DRAFT_396610</name>
</gene>
<keyword evidence="1" id="KW-0812">Transmembrane</keyword>
<feature type="transmembrane region" description="Helical" evidence="1">
    <location>
        <begin position="6"/>
        <end position="28"/>
    </location>
</feature>
<feature type="transmembrane region" description="Helical" evidence="1">
    <location>
        <begin position="216"/>
        <end position="233"/>
    </location>
</feature>
<feature type="transmembrane region" description="Helical" evidence="1">
    <location>
        <begin position="79"/>
        <end position="99"/>
    </location>
</feature>
<evidence type="ECO:0000256" key="1">
    <source>
        <dbReference type="SAM" id="Phobius"/>
    </source>
</evidence>
<dbReference type="OrthoDB" id="3777149at2759"/>
<keyword evidence="1" id="KW-1133">Transmembrane helix</keyword>
<feature type="transmembrane region" description="Helical" evidence="1">
    <location>
        <begin position="111"/>
        <end position="132"/>
    </location>
</feature>
<organism evidence="2 3">
    <name type="scientific">Zopfia rhizophila CBS 207.26</name>
    <dbReference type="NCBI Taxonomy" id="1314779"/>
    <lineage>
        <taxon>Eukaryota</taxon>
        <taxon>Fungi</taxon>
        <taxon>Dikarya</taxon>
        <taxon>Ascomycota</taxon>
        <taxon>Pezizomycotina</taxon>
        <taxon>Dothideomycetes</taxon>
        <taxon>Dothideomycetes incertae sedis</taxon>
        <taxon>Zopfiaceae</taxon>
        <taxon>Zopfia</taxon>
    </lineage>
</organism>
<keyword evidence="1" id="KW-0472">Membrane</keyword>